<comment type="caution">
    <text evidence="2">The sequence shown here is derived from an EMBL/GenBank/DDBJ whole genome shotgun (WGS) entry which is preliminary data.</text>
</comment>
<name>A0AAD4LY75_9AGAM</name>
<dbReference type="AlphaFoldDB" id="A0AAD4LY75"/>
<keyword evidence="3" id="KW-1185">Reference proteome</keyword>
<dbReference type="InterPro" id="IPR031350">
    <property type="entry name" value="Goodbye_dom"/>
</dbReference>
<dbReference type="Proteomes" id="UP001203297">
    <property type="component" value="Unassembled WGS sequence"/>
</dbReference>
<evidence type="ECO:0000259" key="1">
    <source>
        <dbReference type="Pfam" id="PF17109"/>
    </source>
</evidence>
<evidence type="ECO:0000313" key="3">
    <source>
        <dbReference type="Proteomes" id="UP001203297"/>
    </source>
</evidence>
<proteinExistence type="predicted"/>
<feature type="domain" description="Fungal STAND N-terminal Goodbye" evidence="1">
    <location>
        <begin position="18"/>
        <end position="142"/>
    </location>
</feature>
<reference evidence="2" key="1">
    <citation type="journal article" date="2022" name="New Phytol.">
        <title>Evolutionary transition to the ectomycorrhizal habit in the genomes of a hyperdiverse lineage of mushroom-forming fungi.</title>
        <authorList>
            <person name="Looney B."/>
            <person name="Miyauchi S."/>
            <person name="Morin E."/>
            <person name="Drula E."/>
            <person name="Courty P.E."/>
            <person name="Kohler A."/>
            <person name="Kuo A."/>
            <person name="LaButti K."/>
            <person name="Pangilinan J."/>
            <person name="Lipzen A."/>
            <person name="Riley R."/>
            <person name="Andreopoulos W."/>
            <person name="He G."/>
            <person name="Johnson J."/>
            <person name="Nolan M."/>
            <person name="Tritt A."/>
            <person name="Barry K.W."/>
            <person name="Grigoriev I.V."/>
            <person name="Nagy L.G."/>
            <person name="Hibbett D."/>
            <person name="Henrissat B."/>
            <person name="Matheny P.B."/>
            <person name="Labbe J."/>
            <person name="Martin F.M."/>
        </authorList>
    </citation>
    <scope>NUCLEOTIDE SEQUENCE</scope>
    <source>
        <strain evidence="2">BPL690</strain>
    </source>
</reference>
<dbReference type="Pfam" id="PF17109">
    <property type="entry name" value="Goodbye"/>
    <property type="match status" value="1"/>
</dbReference>
<protein>
    <recommendedName>
        <fullName evidence="1">Fungal STAND N-terminal Goodbye domain-containing protein</fullName>
    </recommendedName>
</protein>
<accession>A0AAD4LY75</accession>
<gene>
    <name evidence="2" type="ORF">B0F90DRAFT_1206094</name>
</gene>
<sequence>MSKTLPATTSCSNFQSVFNAALKAYEKQTKKDLLAHPLAAQLQACKSPGAILEVLHEKVQEFDQSQNEDERLARWLNPTVNVLCAFSAALGEGVGLVFSPAKVIFAGVGVLLLAAKDVAASRDALVDLFERIENFFKRLEMYIEVPPTTAMTDIIVKIMVEVLSILAIATKEIKQGRTKKYIKKLVGRTDIEDALTRLDKLTHEEARMATAQVLKATHELGVNVNVVDNKVQGVNDKVKILIDDSKDAKAIMQQTANKLDEEKRSLCPITPRVCSLE</sequence>
<evidence type="ECO:0000313" key="2">
    <source>
        <dbReference type="EMBL" id="KAI0295152.1"/>
    </source>
</evidence>
<dbReference type="EMBL" id="WTXG01000061">
    <property type="protein sequence ID" value="KAI0295152.1"/>
    <property type="molecule type" value="Genomic_DNA"/>
</dbReference>
<organism evidence="2 3">
    <name type="scientific">Multifurca ochricompacta</name>
    <dbReference type="NCBI Taxonomy" id="376703"/>
    <lineage>
        <taxon>Eukaryota</taxon>
        <taxon>Fungi</taxon>
        <taxon>Dikarya</taxon>
        <taxon>Basidiomycota</taxon>
        <taxon>Agaricomycotina</taxon>
        <taxon>Agaricomycetes</taxon>
        <taxon>Russulales</taxon>
        <taxon>Russulaceae</taxon>
        <taxon>Multifurca</taxon>
    </lineage>
</organism>